<dbReference type="Proteomes" id="UP000800035">
    <property type="component" value="Unassembled WGS sequence"/>
</dbReference>
<evidence type="ECO:0000313" key="1">
    <source>
        <dbReference type="EMBL" id="KAF1959002.1"/>
    </source>
</evidence>
<proteinExistence type="predicted"/>
<sequence length="155" mass="16315">MSSGQQQALLGGRHSAVCRLCSVKRRAVRTSGHGCAVGYWCSPAMTQSHGDRGAWEGRAGSRGVGARGVAMLKQRLSASTRKGSVFLVARCEMDRSKNAHTPHDAELGATDWLAGVLAMLVLAGWSTGIPCLWAAGPWAVNTAALRIRLAWSGAS</sequence>
<evidence type="ECO:0000313" key="2">
    <source>
        <dbReference type="Proteomes" id="UP000800035"/>
    </source>
</evidence>
<name>A0A6A5U571_9PLEO</name>
<organism evidence="1 2">
    <name type="scientific">Byssothecium circinans</name>
    <dbReference type="NCBI Taxonomy" id="147558"/>
    <lineage>
        <taxon>Eukaryota</taxon>
        <taxon>Fungi</taxon>
        <taxon>Dikarya</taxon>
        <taxon>Ascomycota</taxon>
        <taxon>Pezizomycotina</taxon>
        <taxon>Dothideomycetes</taxon>
        <taxon>Pleosporomycetidae</taxon>
        <taxon>Pleosporales</taxon>
        <taxon>Massarineae</taxon>
        <taxon>Massarinaceae</taxon>
        <taxon>Byssothecium</taxon>
    </lineage>
</organism>
<dbReference type="AlphaFoldDB" id="A0A6A5U571"/>
<dbReference type="EMBL" id="ML976986">
    <property type="protein sequence ID" value="KAF1959002.1"/>
    <property type="molecule type" value="Genomic_DNA"/>
</dbReference>
<accession>A0A6A5U571</accession>
<reference evidence="1" key="1">
    <citation type="journal article" date="2020" name="Stud. Mycol.">
        <title>101 Dothideomycetes genomes: a test case for predicting lifestyles and emergence of pathogens.</title>
        <authorList>
            <person name="Haridas S."/>
            <person name="Albert R."/>
            <person name="Binder M."/>
            <person name="Bloem J."/>
            <person name="Labutti K."/>
            <person name="Salamov A."/>
            <person name="Andreopoulos B."/>
            <person name="Baker S."/>
            <person name="Barry K."/>
            <person name="Bills G."/>
            <person name="Bluhm B."/>
            <person name="Cannon C."/>
            <person name="Castanera R."/>
            <person name="Culley D."/>
            <person name="Daum C."/>
            <person name="Ezra D."/>
            <person name="Gonzalez J."/>
            <person name="Henrissat B."/>
            <person name="Kuo A."/>
            <person name="Liang C."/>
            <person name="Lipzen A."/>
            <person name="Lutzoni F."/>
            <person name="Magnuson J."/>
            <person name="Mondo S."/>
            <person name="Nolan M."/>
            <person name="Ohm R."/>
            <person name="Pangilinan J."/>
            <person name="Park H.-J."/>
            <person name="Ramirez L."/>
            <person name="Alfaro M."/>
            <person name="Sun H."/>
            <person name="Tritt A."/>
            <person name="Yoshinaga Y."/>
            <person name="Zwiers L.-H."/>
            <person name="Turgeon B."/>
            <person name="Goodwin S."/>
            <person name="Spatafora J."/>
            <person name="Crous P."/>
            <person name="Grigoriev I."/>
        </authorList>
    </citation>
    <scope>NUCLEOTIDE SEQUENCE</scope>
    <source>
        <strain evidence="1">CBS 675.92</strain>
    </source>
</reference>
<protein>
    <submittedName>
        <fullName evidence="1">Uncharacterized protein</fullName>
    </submittedName>
</protein>
<keyword evidence="2" id="KW-1185">Reference proteome</keyword>
<gene>
    <name evidence="1" type="ORF">CC80DRAFT_591868</name>
</gene>